<keyword evidence="1" id="KW-1133">Transmembrane helix</keyword>
<dbReference type="EMBL" id="BLQM01000340">
    <property type="protein sequence ID" value="GMH84166.1"/>
    <property type="molecule type" value="Genomic_DNA"/>
</dbReference>
<feature type="transmembrane region" description="Helical" evidence="1">
    <location>
        <begin position="107"/>
        <end position="127"/>
    </location>
</feature>
<comment type="caution">
    <text evidence="2">The sequence shown here is derived from an EMBL/GenBank/DDBJ whole genome shotgun (WGS) entry which is preliminary data.</text>
</comment>
<feature type="transmembrane region" description="Helical" evidence="1">
    <location>
        <begin position="15"/>
        <end position="36"/>
    </location>
</feature>
<feature type="transmembrane region" description="Helical" evidence="1">
    <location>
        <begin position="139"/>
        <end position="159"/>
    </location>
</feature>
<gene>
    <name evidence="2" type="ORF">TL16_g09836</name>
</gene>
<keyword evidence="1" id="KW-0812">Transmembrane</keyword>
<feature type="transmembrane region" description="Helical" evidence="1">
    <location>
        <begin position="300"/>
        <end position="317"/>
    </location>
</feature>
<feature type="transmembrane region" description="Helical" evidence="1">
    <location>
        <begin position="329"/>
        <end position="349"/>
    </location>
</feature>
<dbReference type="Proteomes" id="UP001162640">
    <property type="component" value="Unassembled WGS sequence"/>
</dbReference>
<reference evidence="3" key="1">
    <citation type="journal article" date="2023" name="Commun. Biol.">
        <title>Genome analysis of Parmales, the sister group of diatoms, reveals the evolutionary specialization of diatoms from phago-mixotrophs to photoautotrophs.</title>
        <authorList>
            <person name="Ban H."/>
            <person name="Sato S."/>
            <person name="Yoshikawa S."/>
            <person name="Yamada K."/>
            <person name="Nakamura Y."/>
            <person name="Ichinomiya M."/>
            <person name="Sato N."/>
            <person name="Blanc-Mathieu R."/>
            <person name="Endo H."/>
            <person name="Kuwata A."/>
            <person name="Ogata H."/>
        </authorList>
    </citation>
    <scope>NUCLEOTIDE SEQUENCE [LARGE SCALE GENOMIC DNA]</scope>
</reference>
<sequence>MMLFTILGNPYEGDMYNFVVMVGGIGCVSMVAFITIEVRYILKVLKGERTSTAEPELAAAASTSLTENVTEMSWFFDVVGVLVPIGYTCFTWGYAAVIPADDLSVMFGFYAYLSFPLAASLFVLGFFAKPRRQDRTYKAILHLNFFVFIIVGLTLDEIVRGRQGQLLYVGVLRFAAKAGCCCFLLRENMWLRNKAAKLSDGELTRFLCDSLLTKGSGILAPLFFFCCETLTCASEIDFEIGNSRCANSVASSSFLSGYLLLLLLQTISTGSVKPKVREAFSVTFEDLAAFRLQFWQKLQFLLSIGVMICSLFLFSTLGADAEPMPHIKIVGNFGASFFLIEYSVHLVMLRRTEWHLEKGPRDAREFPRTQMAFKGVDVIGENGVSMRKLNENMVLGSLV</sequence>
<accession>A0A9W7B8T4</accession>
<dbReference type="AlphaFoldDB" id="A0A9W7B8T4"/>
<feature type="transmembrane region" description="Helical" evidence="1">
    <location>
        <begin position="74"/>
        <end position="95"/>
    </location>
</feature>
<protein>
    <submittedName>
        <fullName evidence="2">Uncharacterized protein</fullName>
    </submittedName>
</protein>
<proteinExistence type="predicted"/>
<feature type="transmembrane region" description="Helical" evidence="1">
    <location>
        <begin position="165"/>
        <end position="185"/>
    </location>
</feature>
<keyword evidence="1" id="KW-0472">Membrane</keyword>
<evidence type="ECO:0000313" key="3">
    <source>
        <dbReference type="Proteomes" id="UP001162640"/>
    </source>
</evidence>
<name>A0A9W7B8T4_9STRA</name>
<evidence type="ECO:0000256" key="1">
    <source>
        <dbReference type="SAM" id="Phobius"/>
    </source>
</evidence>
<evidence type="ECO:0000313" key="2">
    <source>
        <dbReference type="EMBL" id="GMH84166.1"/>
    </source>
</evidence>
<organism evidence="2 3">
    <name type="scientific">Triparma laevis f. inornata</name>
    <dbReference type="NCBI Taxonomy" id="1714386"/>
    <lineage>
        <taxon>Eukaryota</taxon>
        <taxon>Sar</taxon>
        <taxon>Stramenopiles</taxon>
        <taxon>Ochrophyta</taxon>
        <taxon>Bolidophyceae</taxon>
        <taxon>Parmales</taxon>
        <taxon>Triparmaceae</taxon>
        <taxon>Triparma</taxon>
    </lineage>
</organism>